<feature type="transmembrane region" description="Helical" evidence="1">
    <location>
        <begin position="121"/>
        <end position="139"/>
    </location>
</feature>
<evidence type="ECO:0000313" key="3">
    <source>
        <dbReference type="Proteomes" id="UP000546162"/>
    </source>
</evidence>
<gene>
    <name evidence="2" type="ORF">BJY16_001221</name>
</gene>
<feature type="transmembrane region" description="Helical" evidence="1">
    <location>
        <begin position="329"/>
        <end position="353"/>
    </location>
</feature>
<dbReference type="RefSeq" id="WP_185038135.1">
    <property type="nucleotide sequence ID" value="NZ_BAABFG010000005.1"/>
</dbReference>
<keyword evidence="3" id="KW-1185">Reference proteome</keyword>
<dbReference type="EMBL" id="JACHNB010000001">
    <property type="protein sequence ID" value="MBB4737762.1"/>
    <property type="molecule type" value="Genomic_DNA"/>
</dbReference>
<keyword evidence="1" id="KW-1133">Transmembrane helix</keyword>
<evidence type="ECO:0000256" key="1">
    <source>
        <dbReference type="SAM" id="Phobius"/>
    </source>
</evidence>
<dbReference type="Proteomes" id="UP000546162">
    <property type="component" value="Unassembled WGS sequence"/>
</dbReference>
<accession>A0A7W7M5G5</accession>
<feature type="transmembrane region" description="Helical" evidence="1">
    <location>
        <begin position="91"/>
        <end position="109"/>
    </location>
</feature>
<keyword evidence="1" id="KW-0812">Transmembrane</keyword>
<dbReference type="Pfam" id="PF19528">
    <property type="entry name" value="DUF6056"/>
    <property type="match status" value="1"/>
</dbReference>
<feature type="transmembrane region" description="Helical" evidence="1">
    <location>
        <begin position="12"/>
        <end position="35"/>
    </location>
</feature>
<proteinExistence type="predicted"/>
<feature type="transmembrane region" description="Helical" evidence="1">
    <location>
        <begin position="404"/>
        <end position="427"/>
    </location>
</feature>
<comment type="caution">
    <text evidence="2">The sequence shown here is derived from an EMBL/GenBank/DDBJ whole genome shotgun (WGS) entry which is preliminary data.</text>
</comment>
<feature type="transmembrane region" description="Helical" evidence="1">
    <location>
        <begin position="228"/>
        <end position="247"/>
    </location>
</feature>
<feature type="transmembrane region" description="Helical" evidence="1">
    <location>
        <begin position="178"/>
        <end position="198"/>
    </location>
</feature>
<feature type="transmembrane region" description="Helical" evidence="1">
    <location>
        <begin position="204"/>
        <end position="221"/>
    </location>
</feature>
<organism evidence="2 3">
    <name type="scientific">Actinoplanes octamycinicus</name>
    <dbReference type="NCBI Taxonomy" id="135948"/>
    <lineage>
        <taxon>Bacteria</taxon>
        <taxon>Bacillati</taxon>
        <taxon>Actinomycetota</taxon>
        <taxon>Actinomycetes</taxon>
        <taxon>Micromonosporales</taxon>
        <taxon>Micromonosporaceae</taxon>
        <taxon>Actinoplanes</taxon>
    </lineage>
</organism>
<keyword evidence="1" id="KW-0472">Membrane</keyword>
<feature type="transmembrane region" description="Helical" evidence="1">
    <location>
        <begin position="290"/>
        <end position="308"/>
    </location>
</feature>
<dbReference type="AlphaFoldDB" id="A0A7W7M5G5"/>
<reference evidence="2 3" key="1">
    <citation type="submission" date="2020-08" db="EMBL/GenBank/DDBJ databases">
        <title>Sequencing the genomes of 1000 actinobacteria strains.</title>
        <authorList>
            <person name="Klenk H.-P."/>
        </authorList>
    </citation>
    <scope>NUCLEOTIDE SEQUENCE [LARGE SCALE GENOMIC DNA]</scope>
    <source>
        <strain evidence="2 3">DSM 45809</strain>
    </source>
</reference>
<name>A0A7W7M5G5_9ACTN</name>
<evidence type="ECO:0000313" key="2">
    <source>
        <dbReference type="EMBL" id="MBB4737762.1"/>
    </source>
</evidence>
<sequence>MPDTHPSPWRRAAIQVIAGVVTVVAAAQLAVMAYLGRFVRPTSDDWCALWKTRDMGIFGITEDFYQTQNGRIANAFISGLVNADGVVGMKLFPAFLVGAMGLGLVLLLREIWLLLGWRVQWLMFAAIATVVEVLLFIAAKNPYQALLWAPATISHTLPIAIGVWTIALGLWAGRSGPAWLRGFALVVVLLAGFCVGTLNEPFVIVGGLAAGTVGLLVVPWFRQVRGWYPFVWCVAACAGMLTGYAVLYTSPGAQWRRAQNTAAQPLLSADNLSGSYHDWLRVLDILSSEWTYLAAIAIGVAAGLLVAPRDRAETEDRAAEGESEARRPARWALIAAFLLPIPLLLLGSFVIILGVRQGYGPTGWSYYRTWFSFVAPMVFTLAAYGVLAGRALRKAMDARRGTTALTAALVTAVLTAGVAIVGVVSLVPRVETLHDVAATRAASWDKQDSRIRRQAAEGATVVKYKPLNIGNLAEPFYTSNYSKDWVAACAATWYGVDRLKRLR</sequence>
<dbReference type="InterPro" id="IPR045691">
    <property type="entry name" value="DUF6056"/>
</dbReference>
<feature type="transmembrane region" description="Helical" evidence="1">
    <location>
        <begin position="145"/>
        <end position="171"/>
    </location>
</feature>
<protein>
    <submittedName>
        <fullName evidence="2">Uncharacterized protein</fullName>
    </submittedName>
</protein>
<feature type="transmembrane region" description="Helical" evidence="1">
    <location>
        <begin position="373"/>
        <end position="392"/>
    </location>
</feature>